<dbReference type="GO" id="GO:0003723">
    <property type="term" value="F:RNA binding"/>
    <property type="evidence" value="ECO:0007669"/>
    <property type="project" value="InterPro"/>
</dbReference>
<proteinExistence type="predicted"/>
<protein>
    <submittedName>
        <fullName evidence="3">ANTAR domain-containing protein</fullName>
    </submittedName>
</protein>
<evidence type="ECO:0000256" key="1">
    <source>
        <dbReference type="SAM" id="MobiDB-lite"/>
    </source>
</evidence>
<evidence type="ECO:0000259" key="2">
    <source>
        <dbReference type="PROSITE" id="PS50921"/>
    </source>
</evidence>
<dbReference type="InterPro" id="IPR005561">
    <property type="entry name" value="ANTAR"/>
</dbReference>
<dbReference type="SMART" id="SM01012">
    <property type="entry name" value="ANTAR"/>
    <property type="match status" value="1"/>
</dbReference>
<dbReference type="AlphaFoldDB" id="A0A7T4PPB0"/>
<name>A0A7T4PPB0_9ACTN</name>
<feature type="domain" description="ANTAR" evidence="2">
    <location>
        <begin position="29"/>
        <end position="90"/>
    </location>
</feature>
<evidence type="ECO:0000313" key="3">
    <source>
        <dbReference type="EMBL" id="QQC93816.1"/>
    </source>
</evidence>
<dbReference type="EMBL" id="CP065959">
    <property type="protein sequence ID" value="QQC93816.1"/>
    <property type="molecule type" value="Genomic_DNA"/>
</dbReference>
<sequence length="124" mass="13287">MHGGGDRGADQAEKKADQAEEKADQAEKVVELERKVSQLERAVESHAAVDQAIGIVVAVGKLTPDQGWTVLRETSQHTNTKLSRIADMIVAWGCAGDLPEEIRRELDASLARAQAKSNCAEAPG</sequence>
<dbReference type="InterPro" id="IPR011006">
    <property type="entry name" value="CheY-like_superfamily"/>
</dbReference>
<feature type="region of interest" description="Disordered" evidence="1">
    <location>
        <begin position="1"/>
        <end position="27"/>
    </location>
</feature>
<organism evidence="3 4">
    <name type="scientific">Streptomyces alfalfae</name>
    <dbReference type="NCBI Taxonomy" id="1642299"/>
    <lineage>
        <taxon>Bacteria</taxon>
        <taxon>Bacillati</taxon>
        <taxon>Actinomycetota</taxon>
        <taxon>Actinomycetes</taxon>
        <taxon>Kitasatosporales</taxon>
        <taxon>Streptomycetaceae</taxon>
        <taxon>Streptomyces</taxon>
    </lineage>
</organism>
<dbReference type="Pfam" id="PF03861">
    <property type="entry name" value="ANTAR"/>
    <property type="match status" value="1"/>
</dbReference>
<evidence type="ECO:0000313" key="4">
    <source>
        <dbReference type="Proteomes" id="UP000596130"/>
    </source>
</evidence>
<dbReference type="Proteomes" id="UP000596130">
    <property type="component" value="Chromosome"/>
</dbReference>
<dbReference type="Gene3D" id="1.10.10.10">
    <property type="entry name" value="Winged helix-like DNA-binding domain superfamily/Winged helix DNA-binding domain"/>
    <property type="match status" value="1"/>
</dbReference>
<dbReference type="SUPFAM" id="SSF52172">
    <property type="entry name" value="CheY-like"/>
    <property type="match status" value="1"/>
</dbReference>
<accession>A0A7T4PPB0</accession>
<gene>
    <name evidence="3" type="ORF">I8755_16735</name>
</gene>
<dbReference type="InterPro" id="IPR036388">
    <property type="entry name" value="WH-like_DNA-bd_sf"/>
</dbReference>
<reference evidence="3 4" key="1">
    <citation type="submission" date="2020-12" db="EMBL/GenBank/DDBJ databases">
        <title>Identification and biosynthesis of polyene macrolides produced by Streptomyces alfalfae Men-myco-93-63.</title>
        <authorList>
            <person name="Liu D."/>
            <person name="Li Y."/>
            <person name="Liu L."/>
            <person name="Han X."/>
            <person name="Shen F."/>
        </authorList>
    </citation>
    <scope>NUCLEOTIDE SEQUENCE [LARGE SCALE GENOMIC DNA]</scope>
    <source>
        <strain evidence="3 4">Men-myco-93-63</strain>
    </source>
</reference>
<dbReference type="PROSITE" id="PS50921">
    <property type="entry name" value="ANTAR"/>
    <property type="match status" value="1"/>
</dbReference>